<dbReference type="Gene3D" id="3.30.720.110">
    <property type="match status" value="1"/>
</dbReference>
<feature type="domain" description="VOC" evidence="1">
    <location>
        <begin position="10"/>
        <end position="130"/>
    </location>
</feature>
<dbReference type="PROSITE" id="PS51819">
    <property type="entry name" value="VOC"/>
    <property type="match status" value="1"/>
</dbReference>
<dbReference type="EMBL" id="CP059399">
    <property type="protein sequence ID" value="QLY32863.1"/>
    <property type="molecule type" value="Genomic_DNA"/>
</dbReference>
<name>A0A7D6ZQH3_9NOCA</name>
<dbReference type="InterPro" id="IPR037523">
    <property type="entry name" value="VOC_core"/>
</dbReference>
<protein>
    <submittedName>
        <fullName evidence="2">VOC family protein</fullName>
    </submittedName>
</protein>
<dbReference type="Proteomes" id="UP000515512">
    <property type="component" value="Chromosome"/>
</dbReference>
<dbReference type="RefSeq" id="WP_181584027.1">
    <property type="nucleotide sequence ID" value="NZ_CP059399.1"/>
</dbReference>
<sequence length="136" mass="14682">MSESTVKTATPIWPTLSYRDARAAIDFLERAFGFEAAFVAARDVVEHAELTWPGGGGIMLGQVREDMAIKEQPPGVGSVYIVVGDPDAVYARAEAAGATIIRALRDETEYESRGFVCRDPEGVYWSFGTYAGAAKS</sequence>
<keyword evidence="3" id="KW-1185">Reference proteome</keyword>
<gene>
    <name evidence="2" type="ORF">H0264_11980</name>
</gene>
<dbReference type="KEGG" id="nhu:H0264_11980"/>
<evidence type="ECO:0000313" key="2">
    <source>
        <dbReference type="EMBL" id="QLY32863.1"/>
    </source>
</evidence>
<dbReference type="InterPro" id="IPR004360">
    <property type="entry name" value="Glyas_Fos-R_dOase_dom"/>
</dbReference>
<evidence type="ECO:0000313" key="3">
    <source>
        <dbReference type="Proteomes" id="UP000515512"/>
    </source>
</evidence>
<organism evidence="2 3">
    <name type="scientific">Nocardia huaxiensis</name>
    <dbReference type="NCBI Taxonomy" id="2755382"/>
    <lineage>
        <taxon>Bacteria</taxon>
        <taxon>Bacillati</taxon>
        <taxon>Actinomycetota</taxon>
        <taxon>Actinomycetes</taxon>
        <taxon>Mycobacteriales</taxon>
        <taxon>Nocardiaceae</taxon>
        <taxon>Nocardia</taxon>
    </lineage>
</organism>
<proteinExistence type="predicted"/>
<dbReference type="PANTHER" id="PTHR34109:SF1">
    <property type="entry name" value="VOC DOMAIN-CONTAINING PROTEIN"/>
    <property type="match status" value="1"/>
</dbReference>
<dbReference type="InterPro" id="IPR029068">
    <property type="entry name" value="Glyas_Bleomycin-R_OHBP_Dase"/>
</dbReference>
<reference evidence="2 3" key="1">
    <citation type="submission" date="2020-07" db="EMBL/GenBank/DDBJ databases">
        <authorList>
            <person name="Zhuang K."/>
            <person name="Ran Y."/>
        </authorList>
    </citation>
    <scope>NUCLEOTIDE SEQUENCE [LARGE SCALE GENOMIC DNA]</scope>
    <source>
        <strain evidence="2 3">WCH-YHL-001</strain>
    </source>
</reference>
<accession>A0A7D6ZQH3</accession>
<dbReference type="SUPFAM" id="SSF54593">
    <property type="entry name" value="Glyoxalase/Bleomycin resistance protein/Dihydroxybiphenyl dioxygenase"/>
    <property type="match status" value="1"/>
</dbReference>
<dbReference type="Gene3D" id="3.30.720.120">
    <property type="match status" value="1"/>
</dbReference>
<dbReference type="Pfam" id="PF00903">
    <property type="entry name" value="Glyoxalase"/>
    <property type="match status" value="1"/>
</dbReference>
<dbReference type="AlphaFoldDB" id="A0A7D6ZQH3"/>
<dbReference type="PANTHER" id="PTHR34109">
    <property type="entry name" value="BNAUNNG04460D PROTEIN-RELATED"/>
    <property type="match status" value="1"/>
</dbReference>
<evidence type="ECO:0000259" key="1">
    <source>
        <dbReference type="PROSITE" id="PS51819"/>
    </source>
</evidence>